<organism evidence="1 2">
    <name type="scientific">Raphidocelis subcapitata</name>
    <dbReference type="NCBI Taxonomy" id="307507"/>
    <lineage>
        <taxon>Eukaryota</taxon>
        <taxon>Viridiplantae</taxon>
        <taxon>Chlorophyta</taxon>
        <taxon>core chlorophytes</taxon>
        <taxon>Chlorophyceae</taxon>
        <taxon>CS clade</taxon>
        <taxon>Sphaeropleales</taxon>
        <taxon>Selenastraceae</taxon>
        <taxon>Raphidocelis</taxon>
    </lineage>
</organism>
<dbReference type="InterPro" id="IPR013783">
    <property type="entry name" value="Ig-like_fold"/>
</dbReference>
<sequence length="134" mass="14375">MKKQVSFILKAANKAPKANATMSVKVKFVNQGTAEGAIGGVGLWLLPVAEYPAPFYTGYWNAEGKYNGYVATADFSGVVVKPGKSKTVTIKDVPVPGAPGWWQLSAVVDLNRTLPAAEYSYTWALYAAFEVKAP</sequence>
<protein>
    <submittedName>
        <fullName evidence="1">Uncharacterized protein</fullName>
    </submittedName>
</protein>
<dbReference type="Gene3D" id="2.60.40.10">
    <property type="entry name" value="Immunoglobulins"/>
    <property type="match status" value="1"/>
</dbReference>
<name>A0A2V0NUQ1_9CHLO</name>
<dbReference type="InParanoid" id="A0A2V0NUQ1"/>
<proteinExistence type="predicted"/>
<reference evidence="1 2" key="1">
    <citation type="journal article" date="2018" name="Sci. Rep.">
        <title>Raphidocelis subcapitata (=Pseudokirchneriella subcapitata) provides an insight into genome evolution and environmental adaptations in the Sphaeropleales.</title>
        <authorList>
            <person name="Suzuki S."/>
            <person name="Yamaguchi H."/>
            <person name="Nakajima N."/>
            <person name="Kawachi M."/>
        </authorList>
    </citation>
    <scope>NUCLEOTIDE SEQUENCE [LARGE SCALE GENOMIC DNA]</scope>
    <source>
        <strain evidence="1 2">NIES-35</strain>
    </source>
</reference>
<comment type="caution">
    <text evidence="1">The sequence shown here is derived from an EMBL/GenBank/DDBJ whole genome shotgun (WGS) entry which is preliminary data.</text>
</comment>
<gene>
    <name evidence="1" type="ORF">Rsub_02508</name>
</gene>
<evidence type="ECO:0000313" key="2">
    <source>
        <dbReference type="Proteomes" id="UP000247498"/>
    </source>
</evidence>
<keyword evidence="2" id="KW-1185">Reference proteome</keyword>
<accession>A0A2V0NUQ1</accession>
<evidence type="ECO:0000313" key="1">
    <source>
        <dbReference type="EMBL" id="GBF90402.1"/>
    </source>
</evidence>
<dbReference type="Proteomes" id="UP000247498">
    <property type="component" value="Unassembled WGS sequence"/>
</dbReference>
<dbReference type="OrthoDB" id="561751at2759"/>
<dbReference type="AlphaFoldDB" id="A0A2V0NUQ1"/>
<dbReference type="EMBL" id="BDRX01000016">
    <property type="protein sequence ID" value="GBF90402.1"/>
    <property type="molecule type" value="Genomic_DNA"/>
</dbReference>